<evidence type="ECO:0000313" key="3">
    <source>
        <dbReference type="EMBL" id="MDY7228286.1"/>
    </source>
</evidence>
<evidence type="ECO:0000259" key="2">
    <source>
        <dbReference type="SMART" id="SM00306"/>
    </source>
</evidence>
<protein>
    <submittedName>
        <fullName evidence="3">Hint domain-containing protein</fullName>
    </submittedName>
</protein>
<dbReference type="InterPro" id="IPR006141">
    <property type="entry name" value="Intein_N"/>
</dbReference>
<dbReference type="Gene3D" id="2.170.16.10">
    <property type="entry name" value="Hedgehog/Intein (Hint) domain"/>
    <property type="match status" value="1"/>
</dbReference>
<proteinExistence type="predicted"/>
<dbReference type="Proteomes" id="UP001291309">
    <property type="component" value="Unassembled WGS sequence"/>
</dbReference>
<reference evidence="3 4" key="1">
    <citation type="submission" date="2023-12" db="EMBL/GenBank/DDBJ databases">
        <title>the genome sequence of Hyalangium sp. s54d21.</title>
        <authorList>
            <person name="Zhang X."/>
        </authorList>
    </citation>
    <scope>NUCLEOTIDE SEQUENCE [LARGE SCALE GENOMIC DNA]</scope>
    <source>
        <strain evidence="4">s54d21</strain>
    </source>
</reference>
<evidence type="ECO:0000313" key="4">
    <source>
        <dbReference type="Proteomes" id="UP001291309"/>
    </source>
</evidence>
<dbReference type="CDD" id="cd00081">
    <property type="entry name" value="Hint"/>
    <property type="match status" value="1"/>
</dbReference>
<dbReference type="InterPro" id="IPR003587">
    <property type="entry name" value="Hint_dom_N"/>
</dbReference>
<dbReference type="EMBL" id="JAXIVS010000005">
    <property type="protein sequence ID" value="MDY7228286.1"/>
    <property type="molecule type" value="Genomic_DNA"/>
</dbReference>
<feature type="chain" id="PRO_5046668645" evidence="1">
    <location>
        <begin position="24"/>
        <end position="628"/>
    </location>
</feature>
<evidence type="ECO:0000256" key="1">
    <source>
        <dbReference type="SAM" id="SignalP"/>
    </source>
</evidence>
<keyword evidence="4" id="KW-1185">Reference proteome</keyword>
<feature type="signal peptide" evidence="1">
    <location>
        <begin position="1"/>
        <end position="23"/>
    </location>
</feature>
<dbReference type="PROSITE" id="PS50817">
    <property type="entry name" value="INTEIN_N_TER"/>
    <property type="match status" value="1"/>
</dbReference>
<feature type="domain" description="Hint" evidence="2">
    <location>
        <begin position="446"/>
        <end position="539"/>
    </location>
</feature>
<accession>A0ABU5H4X0</accession>
<dbReference type="SMART" id="SM00306">
    <property type="entry name" value="HintN"/>
    <property type="match status" value="1"/>
</dbReference>
<dbReference type="SUPFAM" id="SSF51294">
    <property type="entry name" value="Hedgehog/intein (Hint) domain"/>
    <property type="match status" value="1"/>
</dbReference>
<name>A0ABU5H4X0_9BACT</name>
<dbReference type="InterPro" id="IPR036844">
    <property type="entry name" value="Hint_dom_sf"/>
</dbReference>
<sequence>MKNQKVSKALRSFVSVGSVSAVALLSAGWTSALNPPTASVDKASLLADSQYMSRKFQARAERASDSIRIDLADAAQFRFVENRLKASGKTPKNSPYLFQRLREARLKALANPSRPGDISTQESEAGQWCTHFLYMGNEKGDSTSTTYELTPVVACEGGANYIYTDVIAYDSNADLTDNIPVDSAAGEDYGGGTNFVGDLVIYPTLPADASRHLNTESLMIAMDESTGAEQFTYTQVQSAVTPVKQGIQVFHPAQLLGGAGSDIVICQQRGGSDCDYAVSGYVNGVLQAYPSGSLITGIAGAKPDGTRNPSAYWPVSNYSQAKVYLPVNGLYDAGAKAAECRITQFESAKLRLQLVNTGKVCYVETDFLNQLVSGSRASAFSFLADFTRTASGPGTCNKDTILNEAVTLWMQIKAKADCGGGLIEDRFTSMTSDMKALVTQKIFYRNSCMAEGTSILRADGTSSPIEQLEVGDKVIANDKGVALTVMDIARGGEDKPLVRVRDSAGHDVRLTEQHPVITASGKVVPAVALKVKDQVKAKGGTTTITSIERIPYEGQVFNLTLGTDAELASLSKEERTMFAGGFLVGDNAMQLELETPKHPQVAVMSSLPKVWHKDYLKRLDVKQGAARK</sequence>
<gene>
    <name evidence="3" type="ORF">SYV04_17835</name>
</gene>
<organism evidence="3 4">
    <name type="scientific">Hyalangium rubrum</name>
    <dbReference type="NCBI Taxonomy" id="3103134"/>
    <lineage>
        <taxon>Bacteria</taxon>
        <taxon>Pseudomonadati</taxon>
        <taxon>Myxococcota</taxon>
        <taxon>Myxococcia</taxon>
        <taxon>Myxococcales</taxon>
        <taxon>Cystobacterineae</taxon>
        <taxon>Archangiaceae</taxon>
        <taxon>Hyalangium</taxon>
    </lineage>
</organism>
<comment type="caution">
    <text evidence="3">The sequence shown here is derived from an EMBL/GenBank/DDBJ whole genome shotgun (WGS) entry which is preliminary data.</text>
</comment>
<keyword evidence="1" id="KW-0732">Signal</keyword>
<dbReference type="RefSeq" id="WP_321547005.1">
    <property type="nucleotide sequence ID" value="NZ_JAXIVS010000005.1"/>
</dbReference>